<evidence type="ECO:0000256" key="4">
    <source>
        <dbReference type="ARBA" id="ARBA00022737"/>
    </source>
</evidence>
<name>A0ABY7SGP8_9RHOB</name>
<dbReference type="Pfam" id="PF08548">
    <property type="entry name" value="Peptidase_M10_C"/>
    <property type="match status" value="1"/>
</dbReference>
<dbReference type="InterPro" id="IPR001343">
    <property type="entry name" value="Hemolysn_Ca-bd"/>
</dbReference>
<accession>A0ABY7SGP8</accession>
<evidence type="ECO:0000259" key="5">
    <source>
        <dbReference type="Pfam" id="PF08548"/>
    </source>
</evidence>
<dbReference type="EMBL" id="CP067136">
    <property type="protein sequence ID" value="WCR06181.1"/>
    <property type="molecule type" value="Genomic_DNA"/>
</dbReference>
<dbReference type="InterPro" id="IPR018511">
    <property type="entry name" value="Hemolysin-typ_Ca-bd_CS"/>
</dbReference>
<dbReference type="InterPro" id="IPR013858">
    <property type="entry name" value="Peptidase_M10B_C"/>
</dbReference>
<keyword evidence="7" id="KW-1185">Reference proteome</keyword>
<dbReference type="SUPFAM" id="SSF51120">
    <property type="entry name" value="beta-Roll"/>
    <property type="match status" value="2"/>
</dbReference>
<protein>
    <submittedName>
        <fullName evidence="6">M10 family metallopeptidase C-terminal domain-containing protein</fullName>
    </submittedName>
</protein>
<evidence type="ECO:0000256" key="2">
    <source>
        <dbReference type="ARBA" id="ARBA00004613"/>
    </source>
</evidence>
<comment type="subcellular location">
    <subcellularLocation>
        <location evidence="2">Secreted</location>
    </subcellularLocation>
</comment>
<dbReference type="InterPro" id="IPR024079">
    <property type="entry name" value="MetalloPept_cat_dom_sf"/>
</dbReference>
<evidence type="ECO:0000313" key="6">
    <source>
        <dbReference type="EMBL" id="WCR06181.1"/>
    </source>
</evidence>
<dbReference type="CDD" id="cd04277">
    <property type="entry name" value="ZnMc_serralysin_like"/>
    <property type="match status" value="1"/>
</dbReference>
<dbReference type="Gene3D" id="2.150.10.10">
    <property type="entry name" value="Serralysin-like metalloprotease, C-terminal"/>
    <property type="match status" value="2"/>
</dbReference>
<evidence type="ECO:0000256" key="3">
    <source>
        <dbReference type="ARBA" id="ARBA00022525"/>
    </source>
</evidence>
<dbReference type="InterPro" id="IPR011049">
    <property type="entry name" value="Serralysin-like_metalloprot_C"/>
</dbReference>
<comment type="cofactor">
    <cofactor evidence="1">
        <name>Ca(2+)</name>
        <dbReference type="ChEBI" id="CHEBI:29108"/>
    </cofactor>
</comment>
<reference evidence="6 7" key="1">
    <citation type="submission" date="2021-01" db="EMBL/GenBank/DDBJ databases">
        <title>Biogeographic distribution of Paracoccus.</title>
        <authorList>
            <person name="Hollensteiner J."/>
            <person name="Leineberger J."/>
            <person name="Brinkhoff T."/>
            <person name="Daniel R."/>
        </authorList>
    </citation>
    <scope>NUCLEOTIDE SEQUENCE [LARGE SCALE GENOMIC DNA]</scope>
    <source>
        <strain evidence="6 7">KCTC 22803</strain>
    </source>
</reference>
<dbReference type="PROSITE" id="PS00330">
    <property type="entry name" value="HEMOLYSIN_CALCIUM"/>
    <property type="match status" value="3"/>
</dbReference>
<dbReference type="SUPFAM" id="SSF55486">
    <property type="entry name" value="Metalloproteases ('zincins'), catalytic domain"/>
    <property type="match status" value="1"/>
</dbReference>
<dbReference type="InterPro" id="IPR034033">
    <property type="entry name" value="Serralysin-like"/>
</dbReference>
<keyword evidence="3" id="KW-0964">Secreted</keyword>
<organism evidence="6 7">
    <name type="scientific">Paracoccus fistulariae</name>
    <dbReference type="NCBI Taxonomy" id="658446"/>
    <lineage>
        <taxon>Bacteria</taxon>
        <taxon>Pseudomonadati</taxon>
        <taxon>Pseudomonadota</taxon>
        <taxon>Alphaproteobacteria</taxon>
        <taxon>Rhodobacterales</taxon>
        <taxon>Paracoccaceae</taxon>
        <taxon>Paracoccus</taxon>
    </lineage>
</organism>
<gene>
    <name evidence="6" type="ORF">JHX87_11825</name>
</gene>
<dbReference type="Gene3D" id="3.40.390.10">
    <property type="entry name" value="Collagenase (Catalytic Domain)"/>
    <property type="match status" value="1"/>
</dbReference>
<evidence type="ECO:0000256" key="1">
    <source>
        <dbReference type="ARBA" id="ARBA00001913"/>
    </source>
</evidence>
<sequence>MGHIRYTEFQTLPNTIAGILERKSWGDAITYAFPRAFGVYGFYPQAEGLPSEGNGFARLSESARRGALTILEDKGVAGGFSIEGLTQAQIRPGPADNATIRLAYTGMKTDDLLYYGYSWAPHNDNDYDGWLGLYAQRSGDVWLNPRFNRDLEPGNRAWYVTMHEIGHAVGIKHPHEGDDQLPFRLQNMSNTVMSYSAYSGAGNSFSDNSIDYPQTYMRSDIKALQHIYGADYSTNSGDTVYEWRPGNGDTLIDGEVAISPGDNTIFLTIWDGGGRDTYDLSAYRTRLNVDLRAGRASDFGTDQDADLGNGRSADGMVYNAYLYRNDRRALIEDAIGGAAADRIIGNVADNELHGRGGADRLIGLKGDDSLRGGGGADTLIGGNGDDLLIGDRGGDLLRGGGGSDTVSYAASGRQVTVNLFAGMGRGGDARGDRYLSIENIEGSRKHDVLIGSARDNDISGLSGRDRIDGRGGDDVLTGGGGADVFVFGRGRTGEDHITDFGFRGQDDRIKLTGFGGYRDYDQLVENMQQREFEVVITDSDGDLIIIWGATLEDLGHDDFLFA</sequence>
<dbReference type="Pfam" id="PF00353">
    <property type="entry name" value="HemolysinCabind"/>
    <property type="match status" value="2"/>
</dbReference>
<dbReference type="Proteomes" id="UP001219349">
    <property type="component" value="Chromosome"/>
</dbReference>
<evidence type="ECO:0000313" key="7">
    <source>
        <dbReference type="Proteomes" id="UP001219349"/>
    </source>
</evidence>
<dbReference type="PRINTS" id="PR00313">
    <property type="entry name" value="CABNDNGRPT"/>
</dbReference>
<keyword evidence="4" id="KW-0677">Repeat</keyword>
<feature type="domain" description="Peptidase M10 serralysin C-terminal" evidence="5">
    <location>
        <begin position="230"/>
        <end position="349"/>
    </location>
</feature>
<proteinExistence type="predicted"/>
<dbReference type="RefSeq" id="WP_271883890.1">
    <property type="nucleotide sequence ID" value="NZ_CP067136.1"/>
</dbReference>